<dbReference type="EMBL" id="CP040896">
    <property type="protein sequence ID" value="QDA61896.1"/>
    <property type="molecule type" value="Genomic_DNA"/>
</dbReference>
<comment type="catalytic activity">
    <reaction evidence="8">
        <text>L-leucine + 2-oxoglutarate = 4-methyl-2-oxopentanoate + L-glutamate</text>
        <dbReference type="Rhea" id="RHEA:18321"/>
        <dbReference type="ChEBI" id="CHEBI:16810"/>
        <dbReference type="ChEBI" id="CHEBI:17865"/>
        <dbReference type="ChEBI" id="CHEBI:29985"/>
        <dbReference type="ChEBI" id="CHEBI:57427"/>
        <dbReference type="EC" id="2.6.1.42"/>
    </reaction>
</comment>
<evidence type="ECO:0000256" key="1">
    <source>
        <dbReference type="ARBA" id="ARBA00004824"/>
    </source>
</evidence>
<dbReference type="PANTHER" id="PTHR42743">
    <property type="entry name" value="AMINO-ACID AMINOTRANSFERASE"/>
    <property type="match status" value="1"/>
</dbReference>
<reference evidence="9 10" key="1">
    <citation type="submission" date="2019-06" db="EMBL/GenBank/DDBJ databases">
        <authorList>
            <person name="Srinivasan S."/>
        </authorList>
    </citation>
    <scope>NUCLEOTIDE SEQUENCE [LARGE SCALE GENOMIC DNA]</scope>
    <source>
        <strain evidence="9 10">17J68-5</strain>
    </source>
</reference>
<keyword evidence="9" id="KW-0808">Transferase</keyword>
<dbReference type="OrthoDB" id="9805628at2"/>
<accession>A0A5B8A5B9</accession>
<keyword evidence="9" id="KW-0032">Aminotransferase</keyword>
<evidence type="ECO:0000256" key="3">
    <source>
        <dbReference type="ARBA" id="ARBA00005072"/>
    </source>
</evidence>
<evidence type="ECO:0000256" key="4">
    <source>
        <dbReference type="ARBA" id="ARBA00009320"/>
    </source>
</evidence>
<evidence type="ECO:0000256" key="5">
    <source>
        <dbReference type="ARBA" id="ARBA00013053"/>
    </source>
</evidence>
<evidence type="ECO:0000313" key="9">
    <source>
        <dbReference type="EMBL" id="QDA61896.1"/>
    </source>
</evidence>
<comment type="pathway">
    <text evidence="1">Amino-acid biosynthesis; L-isoleucine biosynthesis; L-isoleucine from 2-oxobutanoate: step 4/4.</text>
</comment>
<dbReference type="InterPro" id="IPR050571">
    <property type="entry name" value="Class-IV_PLP-Dep_Aminotrnsfr"/>
</dbReference>
<dbReference type="Gene3D" id="3.30.470.10">
    <property type="match status" value="1"/>
</dbReference>
<evidence type="ECO:0000256" key="7">
    <source>
        <dbReference type="ARBA" id="ARBA00048798"/>
    </source>
</evidence>
<dbReference type="KEGG" id="hyj:FHG12_18120"/>
<dbReference type="AlphaFoldDB" id="A0A5B8A5B9"/>
<dbReference type="GO" id="GO:0004084">
    <property type="term" value="F:branched-chain-amino-acid transaminase activity"/>
    <property type="evidence" value="ECO:0007669"/>
    <property type="project" value="UniProtKB-EC"/>
</dbReference>
<proteinExistence type="inferred from homology"/>
<comment type="similarity">
    <text evidence="4">Belongs to the class-IV pyridoxal-phosphate-dependent aminotransferase family.</text>
</comment>
<sequence length="269" mass="29649">MYLLHNGHLVPEATFALPLPNRGLQFNDGFFETLIWDDHKVQLLPYHTARMRQAAQALSLQLPTALTTETGLQDMLRALVEAKQLTTARLRLQFWRTGGGLYAPTTAEAEFVVTAQPFQPAESVVNKADFAQRVRTAFSTVSFCKGPNALQYVLAAQERQQRELDELILLDGAGCVAECVSAAIFWVRNGCLYTPSLETGCIAGVRRAYLLQRARELAIPCAEGLYESEALLQAEVVFTANIAGIRILKQVGKVLFSSINHSILDALLA</sequence>
<evidence type="ECO:0000256" key="8">
    <source>
        <dbReference type="ARBA" id="ARBA00049229"/>
    </source>
</evidence>
<comment type="pathway">
    <text evidence="3">Amino-acid biosynthesis; L-leucine biosynthesis; L-leucine from 3-methyl-2-oxobutanoate: step 4/4.</text>
</comment>
<comment type="pathway">
    <text evidence="2">Amino-acid biosynthesis; L-valine biosynthesis; L-valine from pyruvate: step 4/4.</text>
</comment>
<comment type="catalytic activity">
    <reaction evidence="6">
        <text>L-valine + 2-oxoglutarate = 3-methyl-2-oxobutanoate + L-glutamate</text>
        <dbReference type="Rhea" id="RHEA:24813"/>
        <dbReference type="ChEBI" id="CHEBI:11851"/>
        <dbReference type="ChEBI" id="CHEBI:16810"/>
        <dbReference type="ChEBI" id="CHEBI:29985"/>
        <dbReference type="ChEBI" id="CHEBI:57762"/>
        <dbReference type="EC" id="2.6.1.42"/>
    </reaction>
</comment>
<dbReference type="InterPro" id="IPR001544">
    <property type="entry name" value="Aminotrans_IV"/>
</dbReference>
<protein>
    <recommendedName>
        <fullName evidence="5">branched-chain-amino-acid transaminase</fullName>
        <ecNumber evidence="5">2.6.1.42</ecNumber>
    </recommendedName>
</protein>
<dbReference type="CDD" id="cd00449">
    <property type="entry name" value="PLPDE_IV"/>
    <property type="match status" value="1"/>
</dbReference>
<dbReference type="InterPro" id="IPR043131">
    <property type="entry name" value="BCAT-like_N"/>
</dbReference>
<dbReference type="Proteomes" id="UP000305398">
    <property type="component" value="Chromosome"/>
</dbReference>
<dbReference type="SUPFAM" id="SSF56752">
    <property type="entry name" value="D-aminoacid aminotransferase-like PLP-dependent enzymes"/>
    <property type="match status" value="1"/>
</dbReference>
<evidence type="ECO:0000256" key="6">
    <source>
        <dbReference type="ARBA" id="ARBA00048212"/>
    </source>
</evidence>
<dbReference type="RefSeq" id="WP_139517078.1">
    <property type="nucleotide sequence ID" value="NZ_CP040896.1"/>
</dbReference>
<name>A0A5B8A5B9_9BACT</name>
<dbReference type="PANTHER" id="PTHR42743:SF11">
    <property type="entry name" value="AMINODEOXYCHORISMATE LYASE"/>
    <property type="match status" value="1"/>
</dbReference>
<keyword evidence="10" id="KW-1185">Reference proteome</keyword>
<evidence type="ECO:0000256" key="2">
    <source>
        <dbReference type="ARBA" id="ARBA00004931"/>
    </source>
</evidence>
<dbReference type="InterPro" id="IPR043132">
    <property type="entry name" value="BCAT-like_C"/>
</dbReference>
<organism evidence="9 10">
    <name type="scientific">Hymenobacter jejuensis</name>
    <dbReference type="NCBI Taxonomy" id="2502781"/>
    <lineage>
        <taxon>Bacteria</taxon>
        <taxon>Pseudomonadati</taxon>
        <taxon>Bacteroidota</taxon>
        <taxon>Cytophagia</taxon>
        <taxon>Cytophagales</taxon>
        <taxon>Hymenobacteraceae</taxon>
        <taxon>Hymenobacter</taxon>
    </lineage>
</organism>
<dbReference type="EC" id="2.6.1.42" evidence="5"/>
<dbReference type="InterPro" id="IPR036038">
    <property type="entry name" value="Aminotransferase-like"/>
</dbReference>
<dbReference type="Pfam" id="PF01063">
    <property type="entry name" value="Aminotran_4"/>
    <property type="match status" value="1"/>
</dbReference>
<evidence type="ECO:0000313" key="10">
    <source>
        <dbReference type="Proteomes" id="UP000305398"/>
    </source>
</evidence>
<dbReference type="GO" id="GO:0046394">
    <property type="term" value="P:carboxylic acid biosynthetic process"/>
    <property type="evidence" value="ECO:0007669"/>
    <property type="project" value="UniProtKB-ARBA"/>
</dbReference>
<gene>
    <name evidence="9" type="ORF">FHG12_18120</name>
</gene>
<dbReference type="Gene3D" id="3.20.10.10">
    <property type="entry name" value="D-amino Acid Aminotransferase, subunit A, domain 2"/>
    <property type="match status" value="1"/>
</dbReference>
<comment type="catalytic activity">
    <reaction evidence="7">
        <text>L-isoleucine + 2-oxoglutarate = (S)-3-methyl-2-oxopentanoate + L-glutamate</text>
        <dbReference type="Rhea" id="RHEA:24801"/>
        <dbReference type="ChEBI" id="CHEBI:16810"/>
        <dbReference type="ChEBI" id="CHEBI:29985"/>
        <dbReference type="ChEBI" id="CHEBI:35146"/>
        <dbReference type="ChEBI" id="CHEBI:58045"/>
        <dbReference type="EC" id="2.6.1.42"/>
    </reaction>
</comment>